<sequence>MHLKRHSSWLTLTLKEHCSSMTVSAIYRQLIVWASIQLRLVHPCAVQEWIMH</sequence>
<protein>
    <submittedName>
        <fullName evidence="1">Uncharacterized protein</fullName>
    </submittedName>
</protein>
<reference evidence="1" key="1">
    <citation type="submission" date="2012-05" db="EMBL/GenBank/DDBJ databases">
        <authorList>
            <person name="Krishnakumar V."/>
            <person name="Cheung F."/>
            <person name="Xiao Y."/>
            <person name="Chan A."/>
            <person name="Moskal W.A."/>
            <person name="Town C.D."/>
        </authorList>
    </citation>
    <scope>NUCLEOTIDE SEQUENCE</scope>
</reference>
<accession>I3SC84</accession>
<dbReference type="AlphaFoldDB" id="I3SC84"/>
<evidence type="ECO:0000313" key="1">
    <source>
        <dbReference type="EMBL" id="AFK37876.1"/>
    </source>
</evidence>
<proteinExistence type="evidence at transcript level"/>
<organism evidence="1">
    <name type="scientific">Medicago truncatula</name>
    <name type="common">Barrel medic</name>
    <name type="synonym">Medicago tribuloides</name>
    <dbReference type="NCBI Taxonomy" id="3880"/>
    <lineage>
        <taxon>Eukaryota</taxon>
        <taxon>Viridiplantae</taxon>
        <taxon>Streptophyta</taxon>
        <taxon>Embryophyta</taxon>
        <taxon>Tracheophyta</taxon>
        <taxon>Spermatophyta</taxon>
        <taxon>Magnoliopsida</taxon>
        <taxon>eudicotyledons</taxon>
        <taxon>Gunneridae</taxon>
        <taxon>Pentapetalae</taxon>
        <taxon>rosids</taxon>
        <taxon>fabids</taxon>
        <taxon>Fabales</taxon>
        <taxon>Fabaceae</taxon>
        <taxon>Papilionoideae</taxon>
        <taxon>50 kb inversion clade</taxon>
        <taxon>NPAAA clade</taxon>
        <taxon>Hologalegina</taxon>
        <taxon>IRL clade</taxon>
        <taxon>Trifolieae</taxon>
        <taxon>Medicago</taxon>
    </lineage>
</organism>
<name>I3SC84_MEDTR</name>
<dbReference type="EMBL" id="BT138081">
    <property type="protein sequence ID" value="AFK37876.1"/>
    <property type="molecule type" value="mRNA"/>
</dbReference>